<feature type="transmembrane region" description="Helical" evidence="1">
    <location>
        <begin position="12"/>
        <end position="34"/>
    </location>
</feature>
<dbReference type="EMBL" id="KY774314">
    <property type="protein sequence ID" value="ART31272.1"/>
    <property type="molecule type" value="Genomic_DNA"/>
</dbReference>
<gene>
    <name evidence="2" type="ORF">AEK19_MT1049</name>
</gene>
<evidence type="ECO:0000256" key="1">
    <source>
        <dbReference type="SAM" id="Phobius"/>
    </source>
</evidence>
<sequence>MEEVSGLGPFEILHSSFLLYSFFRVGLFPSFAGLNDRKRMAMSHMSVAVNMTARPDRRTFFLLGI</sequence>
<keyword evidence="1" id="KW-0472">Membrane</keyword>
<geneLocation type="mitochondrion" evidence="2"/>
<evidence type="ECO:0000313" key="2">
    <source>
        <dbReference type="EMBL" id="ART31272.1"/>
    </source>
</evidence>
<dbReference type="AlphaFoldDB" id="A0A1Y0B1F3"/>
<name>A0A1Y0B1F3_9LAMI</name>
<proteinExistence type="predicted"/>
<protein>
    <submittedName>
        <fullName evidence="2">Uncharacterized protein</fullName>
    </submittedName>
</protein>
<keyword evidence="1" id="KW-1133">Transmembrane helix</keyword>
<keyword evidence="2" id="KW-0496">Mitochondrion</keyword>
<keyword evidence="1" id="KW-0812">Transmembrane</keyword>
<accession>A0A1Y0B1F3</accession>
<reference evidence="2" key="1">
    <citation type="submission" date="2017-03" db="EMBL/GenBank/DDBJ databases">
        <title>The mitochondrial genome of the carnivorous plant Utricularia reniformis (Lentibulariaceae): structure, comparative analysis and evolutionary landmarks.</title>
        <authorList>
            <person name="Silva S.R."/>
            <person name="Alvarenga D.O."/>
            <person name="Michael T.P."/>
            <person name="Miranda V.F.O."/>
            <person name="Varani A.M."/>
        </authorList>
    </citation>
    <scope>NUCLEOTIDE SEQUENCE</scope>
</reference>
<organism evidence="2">
    <name type="scientific">Utricularia reniformis</name>
    <dbReference type="NCBI Taxonomy" id="192314"/>
    <lineage>
        <taxon>Eukaryota</taxon>
        <taxon>Viridiplantae</taxon>
        <taxon>Streptophyta</taxon>
        <taxon>Embryophyta</taxon>
        <taxon>Tracheophyta</taxon>
        <taxon>Spermatophyta</taxon>
        <taxon>Magnoliopsida</taxon>
        <taxon>eudicotyledons</taxon>
        <taxon>Gunneridae</taxon>
        <taxon>Pentapetalae</taxon>
        <taxon>asterids</taxon>
        <taxon>lamiids</taxon>
        <taxon>Lamiales</taxon>
        <taxon>Lentibulariaceae</taxon>
        <taxon>Utricularia</taxon>
    </lineage>
</organism>